<protein>
    <recommendedName>
        <fullName evidence="3">HTH CENPB-type domain-containing protein</fullName>
    </recommendedName>
</protein>
<dbReference type="EMBL" id="KN828565">
    <property type="protein sequence ID" value="KIK74782.1"/>
    <property type="molecule type" value="Genomic_DNA"/>
</dbReference>
<evidence type="ECO:0008006" key="3">
    <source>
        <dbReference type="Google" id="ProtNLM"/>
    </source>
</evidence>
<accession>A0A0D0BTL4</accession>
<sequence length="174" mass="19799">MTHSKGKQASSRDPEYKSRLQQALAKLGDGTYKTVTAAANAHQVACQTLSDRASGLHQSRQEAAKNSQVLSAAEEKVMINWLNFNLSAATPLHPCDLCACAFEISGKMPGRHWHDHFLQQHKKEVITHKPHHLDPKRAQNFNKTTVEEYFRLQKQMVDQYGEIPVEHNWNMNEK</sequence>
<dbReference type="AlphaFoldDB" id="A0A0D0BTL4"/>
<reference evidence="2" key="2">
    <citation type="submission" date="2015-01" db="EMBL/GenBank/DDBJ databases">
        <title>Evolutionary Origins and Diversification of the Mycorrhizal Mutualists.</title>
        <authorList>
            <consortium name="DOE Joint Genome Institute"/>
            <consortium name="Mycorrhizal Genomics Consortium"/>
            <person name="Kohler A."/>
            <person name="Kuo A."/>
            <person name="Nagy L.G."/>
            <person name="Floudas D."/>
            <person name="Copeland A."/>
            <person name="Barry K.W."/>
            <person name="Cichocki N."/>
            <person name="Veneault-Fourrey C."/>
            <person name="LaButti K."/>
            <person name="Lindquist E.A."/>
            <person name="Lipzen A."/>
            <person name="Lundell T."/>
            <person name="Morin E."/>
            <person name="Murat C."/>
            <person name="Riley R."/>
            <person name="Ohm R."/>
            <person name="Sun H."/>
            <person name="Tunlid A."/>
            <person name="Henrissat B."/>
            <person name="Grigoriev I.V."/>
            <person name="Hibbett D.S."/>
            <person name="Martin F."/>
        </authorList>
    </citation>
    <scope>NUCLEOTIDE SEQUENCE [LARGE SCALE GENOMIC DNA]</scope>
    <source>
        <strain evidence="2">Ve08.2h10</strain>
    </source>
</reference>
<dbReference type="HOGENOM" id="CLU_131646_0_0_1"/>
<dbReference type="OrthoDB" id="2679067at2759"/>
<evidence type="ECO:0000313" key="2">
    <source>
        <dbReference type="Proteomes" id="UP000054538"/>
    </source>
</evidence>
<proteinExistence type="predicted"/>
<dbReference type="InParanoid" id="A0A0D0BTL4"/>
<name>A0A0D0BTL4_9AGAM</name>
<dbReference type="Proteomes" id="UP000054538">
    <property type="component" value="Unassembled WGS sequence"/>
</dbReference>
<evidence type="ECO:0000313" key="1">
    <source>
        <dbReference type="EMBL" id="KIK74782.1"/>
    </source>
</evidence>
<organism evidence="1 2">
    <name type="scientific">Paxillus rubicundulus Ve08.2h10</name>
    <dbReference type="NCBI Taxonomy" id="930991"/>
    <lineage>
        <taxon>Eukaryota</taxon>
        <taxon>Fungi</taxon>
        <taxon>Dikarya</taxon>
        <taxon>Basidiomycota</taxon>
        <taxon>Agaricomycotina</taxon>
        <taxon>Agaricomycetes</taxon>
        <taxon>Agaricomycetidae</taxon>
        <taxon>Boletales</taxon>
        <taxon>Paxilineae</taxon>
        <taxon>Paxillaceae</taxon>
        <taxon>Paxillus</taxon>
    </lineage>
</organism>
<gene>
    <name evidence="1" type="ORF">PAXRUDRAFT_19542</name>
</gene>
<keyword evidence="2" id="KW-1185">Reference proteome</keyword>
<reference evidence="1 2" key="1">
    <citation type="submission" date="2014-04" db="EMBL/GenBank/DDBJ databases">
        <authorList>
            <consortium name="DOE Joint Genome Institute"/>
            <person name="Kuo A."/>
            <person name="Kohler A."/>
            <person name="Jargeat P."/>
            <person name="Nagy L.G."/>
            <person name="Floudas D."/>
            <person name="Copeland A."/>
            <person name="Barry K.W."/>
            <person name="Cichocki N."/>
            <person name="Veneault-Fourrey C."/>
            <person name="LaButti K."/>
            <person name="Lindquist E.A."/>
            <person name="Lipzen A."/>
            <person name="Lundell T."/>
            <person name="Morin E."/>
            <person name="Murat C."/>
            <person name="Sun H."/>
            <person name="Tunlid A."/>
            <person name="Henrissat B."/>
            <person name="Grigoriev I.V."/>
            <person name="Hibbett D.S."/>
            <person name="Martin F."/>
            <person name="Nordberg H.P."/>
            <person name="Cantor M.N."/>
            <person name="Hua S.X."/>
        </authorList>
    </citation>
    <scope>NUCLEOTIDE SEQUENCE [LARGE SCALE GENOMIC DNA]</scope>
    <source>
        <strain evidence="1 2">Ve08.2h10</strain>
    </source>
</reference>